<dbReference type="Gene3D" id="3.40.50.880">
    <property type="match status" value="1"/>
</dbReference>
<dbReference type="Proteomes" id="UP000515663">
    <property type="component" value="Chromosome"/>
</dbReference>
<dbReference type="SUPFAM" id="SSF52317">
    <property type="entry name" value="Class I glutamine amidotransferase-like"/>
    <property type="match status" value="1"/>
</dbReference>
<dbReference type="AlphaFoldDB" id="A0A7D7LX58"/>
<evidence type="ECO:0000313" key="3">
    <source>
        <dbReference type="Proteomes" id="UP000515663"/>
    </source>
</evidence>
<accession>A0A7D7LX58</accession>
<dbReference type="PANTHER" id="PTHR40469:SF2">
    <property type="entry name" value="GALACTOSE-BINDING DOMAIN-LIKE SUPERFAMILY PROTEIN"/>
    <property type="match status" value="1"/>
</dbReference>
<dbReference type="KEGG" id="gji:H1R19_05685"/>
<organism evidence="2 3">
    <name type="scientific">Gordonia jinghuaiqii</name>
    <dbReference type="NCBI Taxonomy" id="2758710"/>
    <lineage>
        <taxon>Bacteria</taxon>
        <taxon>Bacillati</taxon>
        <taxon>Actinomycetota</taxon>
        <taxon>Actinomycetes</taxon>
        <taxon>Mycobacteriales</taxon>
        <taxon>Gordoniaceae</taxon>
        <taxon>Gordonia</taxon>
    </lineage>
</organism>
<gene>
    <name evidence="2" type="ORF">H1R19_05685</name>
</gene>
<evidence type="ECO:0000313" key="2">
    <source>
        <dbReference type="EMBL" id="QMT02635.1"/>
    </source>
</evidence>
<proteinExistence type="predicted"/>
<feature type="domain" description="ThuA-like" evidence="1">
    <location>
        <begin position="82"/>
        <end position="253"/>
    </location>
</feature>
<dbReference type="InterPro" id="IPR029062">
    <property type="entry name" value="Class_I_gatase-like"/>
</dbReference>
<dbReference type="InterPro" id="IPR029010">
    <property type="entry name" value="ThuA-like"/>
</dbReference>
<dbReference type="PANTHER" id="PTHR40469">
    <property type="entry name" value="SECRETED GLYCOSYL HYDROLASE"/>
    <property type="match status" value="1"/>
</dbReference>
<evidence type="ECO:0000259" key="1">
    <source>
        <dbReference type="Pfam" id="PF06283"/>
    </source>
</evidence>
<dbReference type="RefSeq" id="WP_219850815.1">
    <property type="nucleotide sequence ID" value="NZ_CP059491.1"/>
</dbReference>
<dbReference type="Pfam" id="PF06283">
    <property type="entry name" value="ThuA"/>
    <property type="match status" value="1"/>
</dbReference>
<sequence length="262" mass="29222">MTTPLRVLAVTRGHNFERNAFTAMLDALPGVEVSQVEQPAAQTFFRPENAPEWDAFLMYDMPGYTFHRDHSPVDLHEPPTRFREDFEALVAAGHGFVFLHHALASWPTWPRYASLIGGRFRFVPGDGQPDSGYRHEVDQRIRVLDQGHPITAGVDPEFALRDETYLCAVDNDVHPLLATDVPLDTTTHYSTYNAVRGRRDTSDGWEHEPGSGVVGWVKPHDASRIAYLQFGDGPSAYGNSNFRRLVTNALTWAAGSSTEVSS</sequence>
<protein>
    <submittedName>
        <fullName evidence="2">ThuA domain-containing protein</fullName>
    </submittedName>
</protein>
<dbReference type="EMBL" id="CP059491">
    <property type="protein sequence ID" value="QMT02635.1"/>
    <property type="molecule type" value="Genomic_DNA"/>
</dbReference>
<keyword evidence="3" id="KW-1185">Reference proteome</keyword>
<reference evidence="3" key="1">
    <citation type="submission" date="2020-07" db="EMBL/GenBank/DDBJ databases">
        <title>novel species isolated from the respiratory tract of Marmot.</title>
        <authorList>
            <person name="Zhang G."/>
        </authorList>
    </citation>
    <scope>NUCLEOTIDE SEQUENCE [LARGE SCALE GENOMIC DNA]</scope>
    <source>
        <strain evidence="3">686</strain>
    </source>
</reference>
<name>A0A7D7LX58_9ACTN</name>